<evidence type="ECO:0000313" key="2">
    <source>
        <dbReference type="Proteomes" id="UP000053593"/>
    </source>
</evidence>
<name>A0A0D0CGZ6_9AGAR</name>
<dbReference type="HOGENOM" id="CLU_2197285_0_0_1"/>
<dbReference type="EMBL" id="KN834818">
    <property type="protein sequence ID" value="KIK54238.1"/>
    <property type="molecule type" value="Genomic_DNA"/>
</dbReference>
<gene>
    <name evidence="1" type="ORF">GYMLUDRAFT_916258</name>
</gene>
<dbReference type="AlphaFoldDB" id="A0A0D0CGZ6"/>
<organism evidence="1 2">
    <name type="scientific">Collybiopsis luxurians FD-317 M1</name>
    <dbReference type="NCBI Taxonomy" id="944289"/>
    <lineage>
        <taxon>Eukaryota</taxon>
        <taxon>Fungi</taxon>
        <taxon>Dikarya</taxon>
        <taxon>Basidiomycota</taxon>
        <taxon>Agaricomycotina</taxon>
        <taxon>Agaricomycetes</taxon>
        <taxon>Agaricomycetidae</taxon>
        <taxon>Agaricales</taxon>
        <taxon>Marasmiineae</taxon>
        <taxon>Omphalotaceae</taxon>
        <taxon>Collybiopsis</taxon>
        <taxon>Collybiopsis luxurians</taxon>
    </lineage>
</organism>
<evidence type="ECO:0000313" key="1">
    <source>
        <dbReference type="EMBL" id="KIK54238.1"/>
    </source>
</evidence>
<sequence>MGQCANFQCPTPDDIAYTSLTLGSLGSTRLLGRVLTQKVRWIDLSGPPQRRAHFVSFSSLSPQSLIRQFPLPLFRKLSNFGGKTVFSLVGEGFVTRPSFSQPYPRLHL</sequence>
<protein>
    <submittedName>
        <fullName evidence="1">Uncharacterized protein</fullName>
    </submittedName>
</protein>
<accession>A0A0D0CGZ6</accession>
<proteinExistence type="predicted"/>
<dbReference type="Proteomes" id="UP000053593">
    <property type="component" value="Unassembled WGS sequence"/>
</dbReference>
<reference evidence="1 2" key="1">
    <citation type="submission" date="2014-04" db="EMBL/GenBank/DDBJ databases">
        <title>Evolutionary Origins and Diversification of the Mycorrhizal Mutualists.</title>
        <authorList>
            <consortium name="DOE Joint Genome Institute"/>
            <consortium name="Mycorrhizal Genomics Consortium"/>
            <person name="Kohler A."/>
            <person name="Kuo A."/>
            <person name="Nagy L.G."/>
            <person name="Floudas D."/>
            <person name="Copeland A."/>
            <person name="Barry K.W."/>
            <person name="Cichocki N."/>
            <person name="Veneault-Fourrey C."/>
            <person name="LaButti K."/>
            <person name="Lindquist E.A."/>
            <person name="Lipzen A."/>
            <person name="Lundell T."/>
            <person name="Morin E."/>
            <person name="Murat C."/>
            <person name="Riley R."/>
            <person name="Ohm R."/>
            <person name="Sun H."/>
            <person name="Tunlid A."/>
            <person name="Henrissat B."/>
            <person name="Grigoriev I.V."/>
            <person name="Hibbett D.S."/>
            <person name="Martin F."/>
        </authorList>
    </citation>
    <scope>NUCLEOTIDE SEQUENCE [LARGE SCALE GENOMIC DNA]</scope>
    <source>
        <strain evidence="1 2">FD-317 M1</strain>
    </source>
</reference>
<keyword evidence="2" id="KW-1185">Reference proteome</keyword>